<evidence type="ECO:0000313" key="2">
    <source>
        <dbReference type="Proteomes" id="UP001596550"/>
    </source>
</evidence>
<keyword evidence="2" id="KW-1185">Reference proteome</keyword>
<accession>A0ABW2M1N3</accession>
<organism evidence="1 2">
    <name type="scientific">Chryseobacterium zhengzhouense</name>
    <dbReference type="NCBI Taxonomy" id="1636086"/>
    <lineage>
        <taxon>Bacteria</taxon>
        <taxon>Pseudomonadati</taxon>
        <taxon>Bacteroidota</taxon>
        <taxon>Flavobacteriia</taxon>
        <taxon>Flavobacteriales</taxon>
        <taxon>Weeksellaceae</taxon>
        <taxon>Chryseobacterium group</taxon>
        <taxon>Chryseobacterium</taxon>
    </lineage>
</organism>
<evidence type="ECO:0000313" key="1">
    <source>
        <dbReference type="EMBL" id="MFC7347297.1"/>
    </source>
</evidence>
<dbReference type="Proteomes" id="UP001596550">
    <property type="component" value="Unassembled WGS sequence"/>
</dbReference>
<dbReference type="EMBL" id="JBHTCR010000004">
    <property type="protein sequence ID" value="MFC7347297.1"/>
    <property type="molecule type" value="Genomic_DNA"/>
</dbReference>
<name>A0ABW2M1N3_9FLAO</name>
<protein>
    <submittedName>
        <fullName evidence="1">Terminase</fullName>
    </submittedName>
</protein>
<reference evidence="2" key="1">
    <citation type="journal article" date="2019" name="Int. J. Syst. Evol. Microbiol.">
        <title>The Global Catalogue of Microorganisms (GCM) 10K type strain sequencing project: providing services to taxonomists for standard genome sequencing and annotation.</title>
        <authorList>
            <consortium name="The Broad Institute Genomics Platform"/>
            <consortium name="The Broad Institute Genome Sequencing Center for Infectious Disease"/>
            <person name="Wu L."/>
            <person name="Ma J."/>
        </authorList>
    </citation>
    <scope>NUCLEOTIDE SEQUENCE [LARGE SCALE GENOMIC DNA]</scope>
    <source>
        <strain evidence="2">CCUG 54781</strain>
    </source>
</reference>
<comment type="caution">
    <text evidence="1">The sequence shown here is derived from an EMBL/GenBank/DDBJ whole genome shotgun (WGS) entry which is preliminary data.</text>
</comment>
<gene>
    <name evidence="1" type="ORF">ACFQO9_11270</name>
</gene>
<proteinExistence type="predicted"/>
<dbReference type="RefSeq" id="WP_378178555.1">
    <property type="nucleotide sequence ID" value="NZ_JBHTCR010000004.1"/>
</dbReference>
<sequence>MSEENKVGRPTKYDPDFHPKKVVGYCLLGLTDEQIAGVFDIAVSTLYEWKLNHSEFSEAIKSGKEEADVKIAASLFKRATGHKEKRTIPIKLRETVNGEGSTERVELVEVEDYYPPEVSAQIFWLKNRNPGMWRDKKEIDVNDASVITGVTLIDDDDENEDSQ</sequence>